<accession>A0AAE9F7L7</accession>
<keyword evidence="2 5" id="KW-0812">Transmembrane</keyword>
<feature type="transmembrane region" description="Helical" evidence="5">
    <location>
        <begin position="216"/>
        <end position="234"/>
    </location>
</feature>
<feature type="transmembrane region" description="Helical" evidence="5">
    <location>
        <begin position="41"/>
        <end position="64"/>
    </location>
</feature>
<evidence type="ECO:0000313" key="8">
    <source>
        <dbReference type="Proteomes" id="UP000829354"/>
    </source>
</evidence>
<sequence length="252" mass="28033">MASELNCTQFTEPWPDPGTPGADDITMTWLINTVVKAYNPYHYYLLTSIVSFSFISNILISIVLSRKEMRSSGTNVTMFIISICDFGCAVSGLIQVFVKNYTAKYSLAGIVFLHMTVDYLTVVLHASSLFLAVSLAFCRVMSLKITNKNRSQWQSPKYAVRMALGLCSPIVVSASSVLFMNSVQEDEEEGVHLQISDLSLANGCLYMKLILLNGGIYLKLVPCFSMLILSLTLLKQMEEGKENTSRSRSDKQ</sequence>
<proteinExistence type="predicted"/>
<keyword evidence="3 5" id="KW-1133">Transmembrane helix</keyword>
<feature type="transmembrane region" description="Helical" evidence="5">
    <location>
        <begin position="76"/>
        <end position="98"/>
    </location>
</feature>
<name>A0AAE9F7L7_CAEBR</name>
<dbReference type="Pfam" id="PF10324">
    <property type="entry name" value="7TM_GPCR_Srw"/>
    <property type="match status" value="1"/>
</dbReference>
<evidence type="ECO:0000259" key="6">
    <source>
        <dbReference type="PROSITE" id="PS50262"/>
    </source>
</evidence>
<dbReference type="InterPro" id="IPR017452">
    <property type="entry name" value="GPCR_Rhodpsn_7TM"/>
</dbReference>
<dbReference type="GO" id="GO:0016020">
    <property type="term" value="C:membrane"/>
    <property type="evidence" value="ECO:0007669"/>
    <property type="project" value="UniProtKB-SubCell"/>
</dbReference>
<feature type="domain" description="G-protein coupled receptors family 1 profile" evidence="6">
    <location>
        <begin position="56"/>
        <end position="252"/>
    </location>
</feature>
<comment type="subcellular location">
    <subcellularLocation>
        <location evidence="1">Membrane</location>
    </subcellularLocation>
</comment>
<dbReference type="EMBL" id="CP092624">
    <property type="protein sequence ID" value="UMM36171.1"/>
    <property type="molecule type" value="Genomic_DNA"/>
</dbReference>
<organism evidence="7 8">
    <name type="scientific">Caenorhabditis briggsae</name>
    <dbReference type="NCBI Taxonomy" id="6238"/>
    <lineage>
        <taxon>Eukaryota</taxon>
        <taxon>Metazoa</taxon>
        <taxon>Ecdysozoa</taxon>
        <taxon>Nematoda</taxon>
        <taxon>Chromadorea</taxon>
        <taxon>Rhabditida</taxon>
        <taxon>Rhabditina</taxon>
        <taxon>Rhabditomorpha</taxon>
        <taxon>Rhabditoidea</taxon>
        <taxon>Rhabditidae</taxon>
        <taxon>Peloderinae</taxon>
        <taxon>Caenorhabditis</taxon>
    </lineage>
</organism>
<dbReference type="AlphaFoldDB" id="A0AAE9F7L7"/>
<dbReference type="Proteomes" id="UP000829354">
    <property type="component" value="Chromosome V"/>
</dbReference>
<protein>
    <recommendedName>
        <fullName evidence="6">G-protein coupled receptors family 1 profile domain-containing protein</fullName>
    </recommendedName>
</protein>
<gene>
    <name evidence="7" type="ORF">L5515_008456</name>
</gene>
<dbReference type="PROSITE" id="PS50262">
    <property type="entry name" value="G_PROTEIN_RECEP_F1_2"/>
    <property type="match status" value="1"/>
</dbReference>
<keyword evidence="8" id="KW-1185">Reference proteome</keyword>
<dbReference type="InterPro" id="IPR019427">
    <property type="entry name" value="7TM_GPCR_serpentine_rcpt_Srw"/>
</dbReference>
<evidence type="ECO:0000256" key="1">
    <source>
        <dbReference type="ARBA" id="ARBA00004370"/>
    </source>
</evidence>
<dbReference type="PANTHER" id="PTHR47419">
    <property type="entry name" value="DROMYOSUPPRESSIN RECEPTOR RELATED-RELATED"/>
    <property type="match status" value="1"/>
</dbReference>
<evidence type="ECO:0000256" key="5">
    <source>
        <dbReference type="SAM" id="Phobius"/>
    </source>
</evidence>
<keyword evidence="4 5" id="KW-0472">Membrane</keyword>
<evidence type="ECO:0000256" key="3">
    <source>
        <dbReference type="ARBA" id="ARBA00022989"/>
    </source>
</evidence>
<dbReference type="Gene3D" id="1.20.1070.10">
    <property type="entry name" value="Rhodopsin 7-helix transmembrane proteins"/>
    <property type="match status" value="1"/>
</dbReference>
<dbReference type="SUPFAM" id="SSF81321">
    <property type="entry name" value="Family A G protein-coupled receptor-like"/>
    <property type="match status" value="1"/>
</dbReference>
<dbReference type="PANTHER" id="PTHR47419:SF2">
    <property type="entry name" value="G-PROTEIN COUPLED RECEPTORS FAMILY 1 PROFILE DOMAIN-CONTAINING PROTEIN"/>
    <property type="match status" value="1"/>
</dbReference>
<evidence type="ECO:0000256" key="2">
    <source>
        <dbReference type="ARBA" id="ARBA00022692"/>
    </source>
</evidence>
<feature type="transmembrane region" description="Helical" evidence="5">
    <location>
        <begin position="158"/>
        <end position="180"/>
    </location>
</feature>
<evidence type="ECO:0000313" key="7">
    <source>
        <dbReference type="EMBL" id="UMM36171.1"/>
    </source>
</evidence>
<dbReference type="GO" id="GO:0008528">
    <property type="term" value="F:G protein-coupled peptide receptor activity"/>
    <property type="evidence" value="ECO:0007669"/>
    <property type="project" value="InterPro"/>
</dbReference>
<reference evidence="7 8" key="1">
    <citation type="submission" date="2022-04" db="EMBL/GenBank/DDBJ databases">
        <title>Chromosome-level reference genomes for two strains of Caenorhabditis briggsae: an improved platform for comparative genomics.</title>
        <authorList>
            <person name="Stevens L."/>
            <person name="Andersen E."/>
        </authorList>
    </citation>
    <scope>NUCLEOTIDE SEQUENCE [LARGE SCALE GENOMIC DNA]</scope>
    <source>
        <strain evidence="7">VX34</strain>
        <tissue evidence="7">Whole-organism</tissue>
    </source>
</reference>
<feature type="transmembrane region" description="Helical" evidence="5">
    <location>
        <begin position="110"/>
        <end position="137"/>
    </location>
</feature>
<evidence type="ECO:0000256" key="4">
    <source>
        <dbReference type="ARBA" id="ARBA00023136"/>
    </source>
</evidence>